<dbReference type="InterPro" id="IPR029058">
    <property type="entry name" value="AB_hydrolase_fold"/>
</dbReference>
<dbReference type="InterPro" id="IPR051601">
    <property type="entry name" value="Serine_prot/Carboxylest_S33"/>
</dbReference>
<evidence type="ECO:0000256" key="1">
    <source>
        <dbReference type="ARBA" id="ARBA00010088"/>
    </source>
</evidence>
<dbReference type="PANTHER" id="PTHR43248">
    <property type="entry name" value="2-SUCCINYL-6-HYDROXY-2,4-CYCLOHEXADIENE-1-CARBOXYLATE SYNTHASE"/>
    <property type="match status" value="1"/>
</dbReference>
<reference evidence="6 7" key="1">
    <citation type="submission" date="2021-01" db="EMBL/GenBank/DDBJ databases">
        <title>Actinoplanes sp. nov. LDG1-01 isolated from lichen.</title>
        <authorList>
            <person name="Saeng-In P."/>
            <person name="Phongsopitanun W."/>
            <person name="Kanchanasin P."/>
            <person name="Yuki M."/>
            <person name="Kudo T."/>
            <person name="Ohkuma M."/>
            <person name="Tanasupawat S."/>
        </authorList>
    </citation>
    <scope>NUCLEOTIDE SEQUENCE [LARGE SCALE GENOMIC DNA]</scope>
    <source>
        <strain evidence="6 7">LDG1-01</strain>
    </source>
</reference>
<dbReference type="Proteomes" id="UP000598996">
    <property type="component" value="Unassembled WGS sequence"/>
</dbReference>
<evidence type="ECO:0000256" key="2">
    <source>
        <dbReference type="ARBA" id="ARBA00022729"/>
    </source>
</evidence>
<gene>
    <name evidence="6" type="ORF">JKJ07_27345</name>
</gene>
<evidence type="ECO:0000313" key="6">
    <source>
        <dbReference type="EMBL" id="MBL7258026.1"/>
    </source>
</evidence>
<keyword evidence="3 6" id="KW-0378">Hydrolase</keyword>
<evidence type="ECO:0000313" key="7">
    <source>
        <dbReference type="Proteomes" id="UP000598996"/>
    </source>
</evidence>
<dbReference type="PANTHER" id="PTHR43248:SF29">
    <property type="entry name" value="TRIPEPTIDYL AMINOPEPTIDASE"/>
    <property type="match status" value="1"/>
</dbReference>
<feature type="signal peptide" evidence="4">
    <location>
        <begin position="1"/>
        <end position="29"/>
    </location>
</feature>
<keyword evidence="2 4" id="KW-0732">Signal</keyword>
<evidence type="ECO:0000259" key="5">
    <source>
        <dbReference type="Pfam" id="PF00561"/>
    </source>
</evidence>
<feature type="chain" id="PRO_5046857177" evidence="4">
    <location>
        <begin position="30"/>
        <end position="524"/>
    </location>
</feature>
<evidence type="ECO:0000256" key="3">
    <source>
        <dbReference type="ARBA" id="ARBA00022801"/>
    </source>
</evidence>
<comment type="similarity">
    <text evidence="1">Belongs to the peptidase S33 family.</text>
</comment>
<accession>A0ABS1VU71</accession>
<name>A0ABS1VU71_9ACTN</name>
<proteinExistence type="inferred from homology"/>
<organism evidence="6 7">
    <name type="scientific">Paractinoplanes lichenicola</name>
    <dbReference type="NCBI Taxonomy" id="2802976"/>
    <lineage>
        <taxon>Bacteria</taxon>
        <taxon>Bacillati</taxon>
        <taxon>Actinomycetota</taxon>
        <taxon>Actinomycetes</taxon>
        <taxon>Micromonosporales</taxon>
        <taxon>Micromonosporaceae</taxon>
        <taxon>Paractinoplanes</taxon>
    </lineage>
</organism>
<protein>
    <submittedName>
        <fullName evidence="6">Alpha/beta fold hydrolase</fullName>
    </submittedName>
</protein>
<dbReference type="Pfam" id="PF00561">
    <property type="entry name" value="Abhydrolase_1"/>
    <property type="match status" value="1"/>
</dbReference>
<dbReference type="GO" id="GO:0016787">
    <property type="term" value="F:hydrolase activity"/>
    <property type="evidence" value="ECO:0007669"/>
    <property type="project" value="UniProtKB-KW"/>
</dbReference>
<dbReference type="Gene3D" id="3.40.50.1820">
    <property type="entry name" value="alpha/beta hydrolase"/>
    <property type="match status" value="1"/>
</dbReference>
<dbReference type="EMBL" id="JAENHO010000008">
    <property type="protein sequence ID" value="MBL7258026.1"/>
    <property type="molecule type" value="Genomic_DNA"/>
</dbReference>
<sequence length="524" mass="54946">MSVLITGKLTRTVAGLAAAALLVPLAACTSEPPAPATSGGPAGLDRFHQQTLQWTKCDDYATTETESTIMALVDGLECTRMQVPLSYDDPGGRTIEVAVARRAAGGEKLGSLVTNPGGPGGSGVFGAATTALGLVKAKSPLVERFDLVGFDPRGVGATRPAVDCFTDAEADRGSVPLTTQGTTVEWTEQDTRALVERCAKGSGGPDVLAHLGTRDVARDMDVLRVVLGDEKLTFLGQSYGTRLGAVYAEQFPRNVRAMLLDGAIDSRQGTMERRVFAFSGFQAAFDRMAAFCARQAGCPIGRDPKAATAEFQKIVRPLHDKPIPALGGELGFDAAVGGVISGLYTQAAWPRIIKGLGQVRQGRGDELAQLGFDFSGRDAKGAWTNFSEALYAINCMDEERLSEQQGNELRAAVVKSAPFMDPGVDLTGARDGCEHWPAPPTLGFPYAQNVKDLPRTLVVSITGDPTTPHAGAVRLAESLGSALLTVRGEGHTIVTAGTNSCVNQAAADYLIDLEPPAAGATCTL</sequence>
<keyword evidence="7" id="KW-1185">Reference proteome</keyword>
<comment type="caution">
    <text evidence="6">The sequence shown here is derived from an EMBL/GenBank/DDBJ whole genome shotgun (WGS) entry which is preliminary data.</text>
</comment>
<dbReference type="SUPFAM" id="SSF53474">
    <property type="entry name" value="alpha/beta-Hydrolases"/>
    <property type="match status" value="1"/>
</dbReference>
<dbReference type="RefSeq" id="WP_202994672.1">
    <property type="nucleotide sequence ID" value="NZ_JAENHO010000008.1"/>
</dbReference>
<dbReference type="InterPro" id="IPR000073">
    <property type="entry name" value="AB_hydrolase_1"/>
</dbReference>
<evidence type="ECO:0000256" key="4">
    <source>
        <dbReference type="SAM" id="SignalP"/>
    </source>
</evidence>
<feature type="domain" description="AB hydrolase-1" evidence="5">
    <location>
        <begin position="112"/>
        <end position="493"/>
    </location>
</feature>